<proteinExistence type="predicted"/>
<comment type="caution">
    <text evidence="2">The sequence shown here is derived from an EMBL/GenBank/DDBJ whole genome shotgun (WGS) entry which is preliminary data.</text>
</comment>
<name>A0AAV5CKT6_ELECO</name>
<feature type="compositionally biased region" description="Basic and acidic residues" evidence="1">
    <location>
        <begin position="108"/>
        <end position="122"/>
    </location>
</feature>
<evidence type="ECO:0000313" key="3">
    <source>
        <dbReference type="Proteomes" id="UP001054889"/>
    </source>
</evidence>
<feature type="compositionally biased region" description="Polar residues" evidence="1">
    <location>
        <begin position="157"/>
        <end position="173"/>
    </location>
</feature>
<dbReference type="AlphaFoldDB" id="A0AAV5CKT6"/>
<keyword evidence="3" id="KW-1185">Reference proteome</keyword>
<reference evidence="2" key="2">
    <citation type="submission" date="2021-12" db="EMBL/GenBank/DDBJ databases">
        <title>Resequencing data analysis of finger millet.</title>
        <authorList>
            <person name="Hatakeyama M."/>
            <person name="Aluri S."/>
            <person name="Balachadran M.T."/>
            <person name="Sivarajan S.R."/>
            <person name="Poveda L."/>
            <person name="Shimizu-Inatsugi R."/>
            <person name="Schlapbach R."/>
            <person name="Sreeman S.M."/>
            <person name="Shimizu K.K."/>
        </authorList>
    </citation>
    <scope>NUCLEOTIDE SEQUENCE</scope>
</reference>
<dbReference type="EMBL" id="BQKI01000007">
    <property type="protein sequence ID" value="GJM98835.1"/>
    <property type="molecule type" value="Genomic_DNA"/>
</dbReference>
<evidence type="ECO:0000256" key="1">
    <source>
        <dbReference type="SAM" id="MobiDB-lite"/>
    </source>
</evidence>
<organism evidence="2 3">
    <name type="scientific">Eleusine coracana subsp. coracana</name>
    <dbReference type="NCBI Taxonomy" id="191504"/>
    <lineage>
        <taxon>Eukaryota</taxon>
        <taxon>Viridiplantae</taxon>
        <taxon>Streptophyta</taxon>
        <taxon>Embryophyta</taxon>
        <taxon>Tracheophyta</taxon>
        <taxon>Spermatophyta</taxon>
        <taxon>Magnoliopsida</taxon>
        <taxon>Liliopsida</taxon>
        <taxon>Poales</taxon>
        <taxon>Poaceae</taxon>
        <taxon>PACMAD clade</taxon>
        <taxon>Chloridoideae</taxon>
        <taxon>Cynodonteae</taxon>
        <taxon>Eleusininae</taxon>
        <taxon>Eleusine</taxon>
    </lineage>
</organism>
<feature type="compositionally biased region" description="Polar residues" evidence="1">
    <location>
        <begin position="54"/>
        <end position="71"/>
    </location>
</feature>
<feature type="compositionally biased region" description="Basic and acidic residues" evidence="1">
    <location>
        <begin position="91"/>
        <end position="100"/>
    </location>
</feature>
<dbReference type="Proteomes" id="UP001054889">
    <property type="component" value="Unassembled WGS sequence"/>
</dbReference>
<sequence length="196" mass="21909">MSASVSNAKLMDRHEISKELQCTADSRLDALPKDQCSPVMNLLEVADKPGSQLEGVSTSCEGNQAPESTSGLEAKERKKKDKKDKKRKREKKDDAEYLEKKRLKKEKKRMEKETARKQREGEGVPSSEQNIVKPSILRDVSLARPPIPVRSAEPAPVQSSEPQVSSKETNVDTARTAPTPKIRIRVKPLQRRPEGT</sequence>
<evidence type="ECO:0000313" key="2">
    <source>
        <dbReference type="EMBL" id="GJM98835.1"/>
    </source>
</evidence>
<accession>A0AAV5CKT6</accession>
<feature type="region of interest" description="Disordered" evidence="1">
    <location>
        <begin position="47"/>
        <end position="196"/>
    </location>
</feature>
<gene>
    <name evidence="2" type="primary">ga15878</name>
    <name evidence="2" type="ORF">PR202_ga15878</name>
</gene>
<protein>
    <submittedName>
        <fullName evidence="2">Uncharacterized protein</fullName>
    </submittedName>
</protein>
<feature type="compositionally biased region" description="Basic residues" evidence="1">
    <location>
        <begin position="77"/>
        <end position="90"/>
    </location>
</feature>
<reference evidence="2" key="1">
    <citation type="journal article" date="2018" name="DNA Res.">
        <title>Multiple hybrid de novo genome assembly of finger millet, an orphan allotetraploid crop.</title>
        <authorList>
            <person name="Hatakeyama M."/>
            <person name="Aluri S."/>
            <person name="Balachadran M.T."/>
            <person name="Sivarajan S.R."/>
            <person name="Patrignani A."/>
            <person name="Gruter S."/>
            <person name="Poveda L."/>
            <person name="Shimizu-Inatsugi R."/>
            <person name="Baeten J."/>
            <person name="Francoijs K.J."/>
            <person name="Nataraja K.N."/>
            <person name="Reddy Y.A.N."/>
            <person name="Phadnis S."/>
            <person name="Ravikumar R.L."/>
            <person name="Schlapbach R."/>
            <person name="Sreeman S.M."/>
            <person name="Shimizu K.K."/>
        </authorList>
    </citation>
    <scope>NUCLEOTIDE SEQUENCE</scope>
</reference>